<evidence type="ECO:0000256" key="2">
    <source>
        <dbReference type="ARBA" id="ARBA00022475"/>
    </source>
</evidence>
<dbReference type="PANTHER" id="PTHR10519:SF20">
    <property type="entry name" value="G-PROTEIN COUPLED RECEPTOR 156-RELATED"/>
    <property type="match status" value="1"/>
</dbReference>
<evidence type="ECO:0000256" key="5">
    <source>
        <dbReference type="ARBA" id="ARBA00022729"/>
    </source>
</evidence>
<keyword evidence="3" id="KW-0597">Phosphoprotein</keyword>
<evidence type="ECO:0000256" key="12">
    <source>
        <dbReference type="ARBA" id="ARBA00023170"/>
    </source>
</evidence>
<feature type="transmembrane region" description="Helical" evidence="19">
    <location>
        <begin position="1390"/>
        <end position="1408"/>
    </location>
</feature>
<evidence type="ECO:0000256" key="6">
    <source>
        <dbReference type="ARBA" id="ARBA00022989"/>
    </source>
</evidence>
<keyword evidence="2" id="KW-1003">Cell membrane</keyword>
<dbReference type="InterPro" id="IPR017978">
    <property type="entry name" value="GPCR_3_C"/>
</dbReference>
<evidence type="ECO:0000256" key="9">
    <source>
        <dbReference type="ARBA" id="ARBA00023054"/>
    </source>
</evidence>
<dbReference type="PRINTS" id="PR01177">
    <property type="entry name" value="GABAB1RECPTR"/>
</dbReference>
<evidence type="ECO:0000256" key="4">
    <source>
        <dbReference type="ARBA" id="ARBA00022692"/>
    </source>
</evidence>
<comment type="similarity">
    <text evidence="1">Belongs to the G-protein coupled receptor 3 family. GABA-B receptor subfamily.</text>
</comment>
<feature type="transmembrane region" description="Helical" evidence="19">
    <location>
        <begin position="1291"/>
        <end position="1312"/>
    </location>
</feature>
<dbReference type="PRINTS" id="PR01176">
    <property type="entry name" value="GABABRECEPTR"/>
</dbReference>
<dbReference type="GO" id="GO:0004965">
    <property type="term" value="F:G protein-coupled GABA receptor activity"/>
    <property type="evidence" value="ECO:0007669"/>
    <property type="project" value="InterPro"/>
</dbReference>
<dbReference type="CDD" id="cd06366">
    <property type="entry name" value="PBP1_GABAb_receptor"/>
    <property type="match status" value="3"/>
</dbReference>
<feature type="domain" description="G-protein coupled receptors family 3 profile" evidence="21">
    <location>
        <begin position="518"/>
        <end position="713"/>
    </location>
</feature>
<dbReference type="Pfam" id="PF00003">
    <property type="entry name" value="7tm_3"/>
    <property type="match status" value="4"/>
</dbReference>
<protein>
    <recommendedName>
        <fullName evidence="17">Gamma-aminobutyric acid type B receptor subunit 2</fullName>
    </recommendedName>
    <alternativeName>
        <fullName evidence="18">G-protein coupled receptor 51</fullName>
    </alternativeName>
</protein>
<feature type="transmembrane region" description="Helical" evidence="19">
    <location>
        <begin position="1215"/>
        <end position="1235"/>
    </location>
</feature>
<keyword evidence="12" id="KW-0675">Receptor</keyword>
<evidence type="ECO:0000256" key="10">
    <source>
        <dbReference type="ARBA" id="ARBA00023136"/>
    </source>
</evidence>
<evidence type="ECO:0000256" key="20">
    <source>
        <dbReference type="SAM" id="SignalP"/>
    </source>
</evidence>
<dbReference type="EMBL" id="CALNXJ010000018">
    <property type="protein sequence ID" value="CAH3121235.1"/>
    <property type="molecule type" value="Genomic_DNA"/>
</dbReference>
<feature type="transmembrane region" description="Helical" evidence="19">
    <location>
        <begin position="718"/>
        <end position="738"/>
    </location>
</feature>
<feature type="transmembrane region" description="Helical" evidence="19">
    <location>
        <begin position="1347"/>
        <end position="1370"/>
    </location>
</feature>
<keyword evidence="4 19" id="KW-0812">Transmembrane</keyword>
<feature type="transmembrane region" description="Helical" evidence="19">
    <location>
        <begin position="624"/>
        <end position="647"/>
    </location>
</feature>
<comment type="caution">
    <text evidence="22">The sequence shown here is derived from an EMBL/GenBank/DDBJ whole genome shotgun (WGS) entry which is preliminary data.</text>
</comment>
<keyword evidence="6 19" id="KW-1133">Transmembrane helix</keyword>
<dbReference type="Proteomes" id="UP001159428">
    <property type="component" value="Unassembled WGS sequence"/>
</dbReference>
<keyword evidence="15" id="KW-0628">Postsynaptic cell membrane</keyword>
<feature type="transmembrane region" description="Helical" evidence="19">
    <location>
        <begin position="2076"/>
        <end position="2094"/>
    </location>
</feature>
<proteinExistence type="inferred from homology"/>
<feature type="transmembrane region" description="Helical" evidence="19">
    <location>
        <begin position="453"/>
        <end position="476"/>
    </location>
</feature>
<evidence type="ECO:0000259" key="21">
    <source>
        <dbReference type="PROSITE" id="PS50259"/>
    </source>
</evidence>
<dbReference type="GO" id="GO:0038039">
    <property type="term" value="C:G protein-coupled receptor heterodimeric complex"/>
    <property type="evidence" value="ECO:0007669"/>
    <property type="project" value="TreeGrafter"/>
</dbReference>
<dbReference type="GO" id="GO:0045211">
    <property type="term" value="C:postsynaptic membrane"/>
    <property type="evidence" value="ECO:0007669"/>
    <property type="project" value="UniProtKB-SubCell"/>
</dbReference>
<dbReference type="SUPFAM" id="SSF53822">
    <property type="entry name" value="Periplasmic binding protein-like I"/>
    <property type="match status" value="3"/>
</dbReference>
<dbReference type="InterPro" id="IPR002455">
    <property type="entry name" value="GPCR3_GABA-B"/>
</dbReference>
<keyword evidence="9" id="KW-0175">Coiled coil</keyword>
<dbReference type="FunFam" id="3.40.50.2300:FF:000072">
    <property type="entry name" value="Gamma-aminobutyric acid type B receptor subunit 2"/>
    <property type="match status" value="3"/>
</dbReference>
<feature type="transmembrane region" description="Helical" evidence="19">
    <location>
        <begin position="2100"/>
        <end position="2119"/>
    </location>
</feature>
<dbReference type="FunFam" id="3.40.50.2300:FF:000379">
    <property type="entry name" value="Gamma-aminobutyric acid B receptor"/>
    <property type="match status" value="1"/>
</dbReference>
<dbReference type="GO" id="GO:0007214">
    <property type="term" value="P:gamma-aminobutyric acid signaling pathway"/>
    <property type="evidence" value="ECO:0007669"/>
    <property type="project" value="TreeGrafter"/>
</dbReference>
<evidence type="ECO:0000256" key="19">
    <source>
        <dbReference type="SAM" id="Phobius"/>
    </source>
</evidence>
<feature type="non-terminal residue" evidence="22">
    <location>
        <position position="2122"/>
    </location>
</feature>
<reference evidence="22 23" key="1">
    <citation type="submission" date="2022-05" db="EMBL/GenBank/DDBJ databases">
        <authorList>
            <consortium name="Genoscope - CEA"/>
            <person name="William W."/>
        </authorList>
    </citation>
    <scope>NUCLEOTIDE SEQUENCE [LARGE SCALE GENOMIC DNA]</scope>
</reference>
<evidence type="ECO:0000256" key="11">
    <source>
        <dbReference type="ARBA" id="ARBA00023157"/>
    </source>
</evidence>
<keyword evidence="23" id="KW-1185">Reference proteome</keyword>
<dbReference type="InterPro" id="IPR001828">
    <property type="entry name" value="ANF_lig-bd_rcpt"/>
</dbReference>
<keyword evidence="11" id="KW-1015">Disulfide bond</keyword>
<evidence type="ECO:0000313" key="22">
    <source>
        <dbReference type="EMBL" id="CAH3121235.1"/>
    </source>
</evidence>
<feature type="transmembrane region" description="Helical" evidence="19">
    <location>
        <begin position="488"/>
        <end position="506"/>
    </location>
</feature>
<dbReference type="Pfam" id="PF01094">
    <property type="entry name" value="ANF_receptor"/>
    <property type="match status" value="3"/>
</dbReference>
<evidence type="ECO:0000256" key="3">
    <source>
        <dbReference type="ARBA" id="ARBA00022553"/>
    </source>
</evidence>
<feature type="chain" id="PRO_5043964703" description="Gamma-aminobutyric acid type B receptor subunit 2" evidence="20">
    <location>
        <begin position="24"/>
        <end position="2122"/>
    </location>
</feature>
<evidence type="ECO:0000256" key="16">
    <source>
        <dbReference type="ARBA" id="ARBA00034104"/>
    </source>
</evidence>
<keyword evidence="8" id="KW-0297">G-protein coupled receptor</keyword>
<dbReference type="CDD" id="cd15047">
    <property type="entry name" value="7tmC_GABA-B-like"/>
    <property type="match status" value="3"/>
</dbReference>
<feature type="transmembrane region" description="Helical" evidence="19">
    <location>
        <begin position="1896"/>
        <end position="1917"/>
    </location>
</feature>
<feature type="transmembrane region" description="Helical" evidence="19">
    <location>
        <begin position="1247"/>
        <end position="1271"/>
    </location>
</feature>
<keyword evidence="5 20" id="KW-0732">Signal</keyword>
<feature type="transmembrane region" description="Helical" evidence="19">
    <location>
        <begin position="1172"/>
        <end position="1195"/>
    </location>
</feature>
<feature type="transmembrane region" description="Helical" evidence="19">
    <location>
        <begin position="692"/>
        <end position="711"/>
    </location>
</feature>
<evidence type="ECO:0000256" key="8">
    <source>
        <dbReference type="ARBA" id="ARBA00023040"/>
    </source>
</evidence>
<keyword evidence="10 19" id="KW-0472">Membrane</keyword>
<name>A0AAU9WPE4_9CNID</name>
<dbReference type="InterPro" id="IPR028082">
    <property type="entry name" value="Peripla_BP_I"/>
</dbReference>
<evidence type="ECO:0000256" key="1">
    <source>
        <dbReference type="ARBA" id="ARBA00008991"/>
    </source>
</evidence>
<sequence>MANKSLFFVTFTLLFWTIRCSYSTNTTDLYIGGFFGVNIKKGAWSSAALIPILEMALEHVNNDPRILVGYQLKYVWNDSKCESGSGIRAMLRMIDTPPHKIVFLGPGCSVATVPVAEAAPYWQAVQIGYSTSSPQFSDKEKFPLYFRTSTSETMENPSRVALLRHFKWKKVGLIVQNLDIYVLTKEALLPMLEESNITIIAAESFKNDPSSAVKYLLKERDARIIIGLMYEDMFRKAMCTAYKEEVYGRKYVWIIVGWYNEDWWTKTDVECEGEQMLEAAGSLIETLPLSISASQEPTISNRTAAELKTDYEDRLKKLNFTYNMYAAFTYDAAWSIALMLNKSIPLLREKNKTLETLKYGDKEAAEIMRDLLFRTDFWGMSGHVTFDRKYDRETVVQISQNIRGKRKSVAMLDIRNGSLILLNDSFEWEGGRIPGDGVTVIQKVFQERPGTTVTFYVLACAGILFCLLCLLLNFVYRKHRFIKMSSPKFNNITVVGCLLSYTEVFLSAYSNSSSAEYNTSLCYINAWLLSTGFTLAFGGIFVKTWRVYKIFTNNQMKRELGKLSNISLFLRLCACWFIDVIILSTWAAIDPLTKQLKMIDEEAEDNDDDVTEELLIHQCTSKHYVTWMMSICGFKGILLIFGVFLAWETRNVTYPSLNDSKNIGLAVYNVFMFSCLAIVTEFVVTYPPLQILVVRCIVFVGTTSTISLLFVPKKPNTMSSGFFHVTCLLYCIVLTSFIKCDNTTSKIALYIGGFFGVNIQEGAWSTAEVIPSLEMALEHVNNDPNILVDYQLKYVWNDSKCESGSGIKAMLTMIDTPPHKIVFLGPGCSVATVPVAEAAPYWQAVQIGYSTSSPQFSDKEKFPLYFRTSTSETMENPTRVALLEQFNWKKVALLVQNLDIFVWTKEDLIPLLNKSNISIIATESFKYDPSSSVKYLIKDKDARIIIGLMYEDMFRKAMCAAYKDGLFGKKYVWIIVGWYLEDWWTKTTEVGMDCRGEQLLEAAANLIETFPLQLSRSTRPTISNRTAQQLQAEYDERRRRLNYTYHMYAGFTYDAAWSIAVTLNKSIPRLRAKNKTLETVKYGDKEVAEIMTDILFRTDFWGMSGRMKFDEDGNRDTLVEIFQNKRGKKKIVATVDSLGRNLSQYKDKFEWEEGKVPLDGVRINEKQFKESFSLTLMFFLLAFIGVLLCFFSLLFNVTYRKHQFIKMSSPKFNDITVIGCLLSYIEMFLSAYANSDYTEHDISLCYIRIWLLSTGFTLAFGGIFVKTWRVYKIFTNNQMRKELGNLSSTSLLLRLCVALFVDFIFLSTWTAIDPMTMETVKIDNKVPNDDSDFKEQLVFHQCTSSHYMTWLISMSGLKGIMLIFGVFLAWETRNVHYPSLNDSKNIGLAVYNVFMFSCLAIVAEFVVFPPLKTLVQRSIVFVATTSTIALLFVPKTTEMANQYQLFMCLFSYVLLTIANKTDHGNSMTKIDLYIGGLFGVNVKNGGWSTAGVIPALEMALEHVNSDPGILVNYQLKYVWNDSRCESGAGIRAMLGLINTQPHKIVFLGPGCSLATEPIAEAALYWQAVQIGYSASSPQFSNKEKYPLYFRTATSETMENPARVALLKHFKWKRVALLVENFDIFATTKEHLIPMLEESNITVIAAETFIEDPSSSVKNLLKGKDARIIIGLMYEDMFKKAMCTAYKQGLFGNKYVWIIVGWYLEDWWTKTDEECTGENLLKAASNLILTSPLRLSNSPQPTISNKTAQQLNSTYEERCRHSNFTSHEYAGFTYDAVWTIALMLDKSIPLLGEKNKTFETIKYGDKETAEIMKDILFRTNFTGMSGHVSFDRYGDRQTVVLITQKTGDSKRLVATMDVRDGKLQLYGVGFEWAGGRVPVDGVKITQKIYHEGIKTTVSFYVLASSGILLCLFCLLFNFKYRNHSFIRMSSPNFNNITVIGCMLAYLEVFLSAHGSSGSAEHLNHAFLCNIRNLSSTSLLAVLMAGWFIDVIFLSTWTSIDPLTTKFVNIFKTVDNNDPDLVEELLTRQCTSHHYNTWVMSLCGLKGILLIFGVFLAWETRNVHYPSLNDSKSIGLAVYNMFMFSCLAIVVGFVVYPPLETLVQRSIVFVAATSTVALLFIPKV</sequence>
<evidence type="ECO:0000256" key="18">
    <source>
        <dbReference type="ARBA" id="ARBA00083903"/>
    </source>
</evidence>
<evidence type="ECO:0000313" key="23">
    <source>
        <dbReference type="Proteomes" id="UP001159428"/>
    </source>
</evidence>
<evidence type="ECO:0000256" key="17">
    <source>
        <dbReference type="ARBA" id="ARBA00073785"/>
    </source>
</evidence>
<dbReference type="Gene3D" id="3.40.50.2300">
    <property type="match status" value="6"/>
</dbReference>
<keyword evidence="14" id="KW-0807">Transducer</keyword>
<feature type="transmembrane region" description="Helical" evidence="19">
    <location>
        <begin position="568"/>
        <end position="589"/>
    </location>
</feature>
<feature type="domain" description="G-protein coupled receptors family 3 profile" evidence="21">
    <location>
        <begin position="1986"/>
        <end position="2122"/>
    </location>
</feature>
<organism evidence="22 23">
    <name type="scientific">Pocillopora meandrina</name>
    <dbReference type="NCBI Taxonomy" id="46732"/>
    <lineage>
        <taxon>Eukaryota</taxon>
        <taxon>Metazoa</taxon>
        <taxon>Cnidaria</taxon>
        <taxon>Anthozoa</taxon>
        <taxon>Hexacorallia</taxon>
        <taxon>Scleractinia</taxon>
        <taxon>Astrocoeniina</taxon>
        <taxon>Pocilloporidae</taxon>
        <taxon>Pocillopora</taxon>
    </lineage>
</organism>
<dbReference type="FunFam" id="3.40.50.2300:FF:000063">
    <property type="entry name" value="Gamma-aminobutyric acid type B receptor subunit"/>
    <property type="match status" value="1"/>
</dbReference>
<feature type="transmembrane region" description="Helical" evidence="19">
    <location>
        <begin position="2036"/>
        <end position="2056"/>
    </location>
</feature>
<keyword evidence="13" id="KW-0325">Glycoprotein</keyword>
<feature type="transmembrane region" description="Helical" evidence="19">
    <location>
        <begin position="526"/>
        <end position="548"/>
    </location>
</feature>
<evidence type="ECO:0000256" key="15">
    <source>
        <dbReference type="ARBA" id="ARBA00023257"/>
    </source>
</evidence>
<dbReference type="PROSITE" id="PS50259">
    <property type="entry name" value="G_PROTEIN_RECEP_F3_4"/>
    <property type="match status" value="3"/>
</dbReference>
<feature type="transmembrane region" description="Helical" evidence="19">
    <location>
        <begin position="667"/>
        <end position="686"/>
    </location>
</feature>
<evidence type="ECO:0000256" key="7">
    <source>
        <dbReference type="ARBA" id="ARBA00023018"/>
    </source>
</evidence>
<feature type="signal peptide" evidence="20">
    <location>
        <begin position="1"/>
        <end position="23"/>
    </location>
</feature>
<comment type="subcellular location">
    <subcellularLocation>
        <location evidence="16">Postsynaptic cell membrane</location>
        <topology evidence="16">Multi-pass membrane protein</topology>
    </subcellularLocation>
</comment>
<feature type="domain" description="G-protein coupled receptors family 3 profile" evidence="21">
    <location>
        <begin position="1174"/>
        <end position="1451"/>
    </location>
</feature>
<dbReference type="PANTHER" id="PTHR10519">
    <property type="entry name" value="GABA-B RECEPTOR"/>
    <property type="match status" value="1"/>
</dbReference>
<keyword evidence="7" id="KW-0770">Synapse</keyword>
<accession>A0AAU9WPE4</accession>
<feature type="transmembrane region" description="Helical" evidence="19">
    <location>
        <begin position="1977"/>
        <end position="1998"/>
    </location>
</feature>
<gene>
    <name evidence="22" type="ORF">PMEA_00009092</name>
</gene>
<evidence type="ECO:0000256" key="14">
    <source>
        <dbReference type="ARBA" id="ARBA00023224"/>
    </source>
</evidence>
<evidence type="ECO:0000256" key="13">
    <source>
        <dbReference type="ARBA" id="ARBA00023180"/>
    </source>
</evidence>